<organism evidence="8">
    <name type="scientific">Stegastes partitus</name>
    <name type="common">bicolor damselfish</name>
    <dbReference type="NCBI Taxonomy" id="144197"/>
    <lineage>
        <taxon>Eukaryota</taxon>
        <taxon>Metazoa</taxon>
        <taxon>Chordata</taxon>
        <taxon>Craniata</taxon>
        <taxon>Vertebrata</taxon>
        <taxon>Euteleostomi</taxon>
        <taxon>Actinopterygii</taxon>
        <taxon>Neopterygii</taxon>
        <taxon>Teleostei</taxon>
        <taxon>Neoteleostei</taxon>
        <taxon>Acanthomorphata</taxon>
        <taxon>Ovalentaria</taxon>
        <taxon>Pomacentridae</taxon>
        <taxon>Stegastes</taxon>
    </lineage>
</organism>
<evidence type="ECO:0000256" key="4">
    <source>
        <dbReference type="ARBA" id="ARBA00023157"/>
    </source>
</evidence>
<comment type="subcellular location">
    <subcellularLocation>
        <location evidence="1">Membrane</location>
    </subcellularLocation>
</comment>
<evidence type="ECO:0000256" key="6">
    <source>
        <dbReference type="ARBA" id="ARBA00023319"/>
    </source>
</evidence>
<dbReference type="GeneTree" id="ENSGT01050000244843"/>
<dbReference type="Pfam" id="PF07686">
    <property type="entry name" value="V-set"/>
    <property type="match status" value="1"/>
</dbReference>
<keyword evidence="4" id="KW-1015">Disulfide bond</keyword>
<evidence type="ECO:0000313" key="8">
    <source>
        <dbReference type="Ensembl" id="ENSSPAP00000014663.1"/>
    </source>
</evidence>
<dbReference type="InterPro" id="IPR003599">
    <property type="entry name" value="Ig_sub"/>
</dbReference>
<keyword evidence="6" id="KW-0393">Immunoglobulin domain</keyword>
<dbReference type="GO" id="GO:1903037">
    <property type="term" value="P:regulation of leukocyte cell-cell adhesion"/>
    <property type="evidence" value="ECO:0007669"/>
    <property type="project" value="UniProtKB-ARBA"/>
</dbReference>
<dbReference type="SMART" id="SM00409">
    <property type="entry name" value="IG"/>
    <property type="match status" value="1"/>
</dbReference>
<dbReference type="InterPro" id="IPR013783">
    <property type="entry name" value="Ig-like_fold"/>
</dbReference>
<dbReference type="GO" id="GO:0009897">
    <property type="term" value="C:external side of plasma membrane"/>
    <property type="evidence" value="ECO:0007669"/>
    <property type="project" value="TreeGrafter"/>
</dbReference>
<dbReference type="GO" id="GO:0050852">
    <property type="term" value="P:T cell receptor signaling pathway"/>
    <property type="evidence" value="ECO:0007669"/>
    <property type="project" value="TreeGrafter"/>
</dbReference>
<dbReference type="InterPro" id="IPR050504">
    <property type="entry name" value="IgSF_BTN/MOG"/>
</dbReference>
<evidence type="ECO:0000256" key="1">
    <source>
        <dbReference type="ARBA" id="ARBA00004370"/>
    </source>
</evidence>
<evidence type="ECO:0000256" key="5">
    <source>
        <dbReference type="ARBA" id="ARBA00023180"/>
    </source>
</evidence>
<dbReference type="InterPro" id="IPR013106">
    <property type="entry name" value="Ig_V-set"/>
</dbReference>
<keyword evidence="3" id="KW-0472">Membrane</keyword>
<reference evidence="8" key="1">
    <citation type="submission" date="2023-09" db="UniProtKB">
        <authorList>
            <consortium name="Ensembl"/>
        </authorList>
    </citation>
    <scope>IDENTIFICATION</scope>
</reference>
<name>A0A3B5A0B2_9TELE</name>
<dbReference type="PANTHER" id="PTHR24100:SF149">
    <property type="entry name" value="BG-LIKE ANTIGEN 1-RELATED"/>
    <property type="match status" value="1"/>
</dbReference>
<proteinExistence type="predicted"/>
<protein>
    <recommendedName>
        <fullName evidence="7">Ig-like domain-containing protein</fullName>
    </recommendedName>
</protein>
<keyword evidence="5" id="KW-0325">Glycoprotein</keyword>
<dbReference type="InterPro" id="IPR007110">
    <property type="entry name" value="Ig-like_dom"/>
</dbReference>
<dbReference type="FunFam" id="2.60.40.10:FF:000142">
    <property type="entry name" value="V-set domain-containing T-cell activation inhibitor 1"/>
    <property type="match status" value="1"/>
</dbReference>
<evidence type="ECO:0000259" key="7">
    <source>
        <dbReference type="PROSITE" id="PS50835"/>
    </source>
</evidence>
<dbReference type="InterPro" id="IPR036179">
    <property type="entry name" value="Ig-like_dom_sf"/>
</dbReference>
<dbReference type="AlphaFoldDB" id="A0A3B5A0B2"/>
<dbReference type="PANTHER" id="PTHR24100">
    <property type="entry name" value="BUTYROPHILIN"/>
    <property type="match status" value="1"/>
</dbReference>
<sequence length="215" mass="24419">VARYSNVLQCVPQVVCSSQPIVASLGDDVILPCHVEPPVEEEQLTVEWWRIDLPPDPRDPRSLDRYVHRYHDNQDEEDMKMPVYAGRTELLREELKHCNVSLKIINVKPSDGGLYRCFLPRLNSWRRSADIRLVMEASGLMNHCCPVEQISPLISTPCPSVGAETLWKYDEVGGLEGAAGPAWFEFMLLFILNTTNYQELVHLHSCSSCSSSLFF</sequence>
<dbReference type="SUPFAM" id="SSF48726">
    <property type="entry name" value="Immunoglobulin"/>
    <property type="match status" value="1"/>
</dbReference>
<dbReference type="GO" id="GO:0050863">
    <property type="term" value="P:regulation of T cell activation"/>
    <property type="evidence" value="ECO:0007669"/>
    <property type="project" value="UniProtKB-ARBA"/>
</dbReference>
<dbReference type="Ensembl" id="ENSSPAT00000014905.1">
    <property type="protein sequence ID" value="ENSSPAP00000014663.1"/>
    <property type="gene ID" value="ENSSPAG00000011054.1"/>
</dbReference>
<evidence type="ECO:0000256" key="3">
    <source>
        <dbReference type="ARBA" id="ARBA00023136"/>
    </source>
</evidence>
<evidence type="ECO:0000256" key="2">
    <source>
        <dbReference type="ARBA" id="ARBA00022729"/>
    </source>
</evidence>
<dbReference type="Gene3D" id="2.60.40.10">
    <property type="entry name" value="Immunoglobulins"/>
    <property type="match status" value="1"/>
</dbReference>
<accession>A0A3B5A0B2</accession>
<dbReference type="GO" id="GO:0005102">
    <property type="term" value="F:signaling receptor binding"/>
    <property type="evidence" value="ECO:0007669"/>
    <property type="project" value="TreeGrafter"/>
</dbReference>
<keyword evidence="2" id="KW-0732">Signal</keyword>
<dbReference type="PROSITE" id="PS50835">
    <property type="entry name" value="IG_LIKE"/>
    <property type="match status" value="1"/>
</dbReference>
<dbReference type="GO" id="GO:0001817">
    <property type="term" value="P:regulation of cytokine production"/>
    <property type="evidence" value="ECO:0007669"/>
    <property type="project" value="TreeGrafter"/>
</dbReference>
<feature type="domain" description="Ig-like" evidence="7">
    <location>
        <begin position="12"/>
        <end position="117"/>
    </location>
</feature>